<dbReference type="AlphaFoldDB" id="A0A0J7XYP1"/>
<organism evidence="1 2">
    <name type="scientific">Novosphingobium barchaimii LL02</name>
    <dbReference type="NCBI Taxonomy" id="1114963"/>
    <lineage>
        <taxon>Bacteria</taxon>
        <taxon>Pseudomonadati</taxon>
        <taxon>Pseudomonadota</taxon>
        <taxon>Alphaproteobacteria</taxon>
        <taxon>Sphingomonadales</taxon>
        <taxon>Sphingomonadaceae</taxon>
        <taxon>Novosphingobium</taxon>
    </lineage>
</organism>
<evidence type="ECO:0000313" key="2">
    <source>
        <dbReference type="Proteomes" id="UP000052268"/>
    </source>
</evidence>
<dbReference type="PATRIC" id="fig|1114963.3.peg.1512"/>
<accession>A0A0J7XYP1</accession>
<gene>
    <name evidence="1" type="ORF">V474_13525</name>
</gene>
<keyword evidence="2" id="KW-1185">Reference proteome</keyword>
<sequence>MLASYLAGDDLARDDLDIMNIGKAWIVPEQSRRSFPGNG</sequence>
<dbReference type="EMBL" id="JACU01000004">
    <property type="protein sequence ID" value="KMS56602.1"/>
    <property type="molecule type" value="Genomic_DNA"/>
</dbReference>
<proteinExistence type="predicted"/>
<comment type="caution">
    <text evidence="1">The sequence shown here is derived from an EMBL/GenBank/DDBJ whole genome shotgun (WGS) entry which is preliminary data.</text>
</comment>
<reference evidence="1 2" key="1">
    <citation type="journal article" date="2015" name="G3 (Bethesda)">
        <title>Insights into Ongoing Evolution of the Hexachlorocyclohexane Catabolic Pathway from Comparative Genomics of Ten Sphingomonadaceae Strains.</title>
        <authorList>
            <person name="Pearce S.L."/>
            <person name="Oakeshott J.G."/>
            <person name="Pandey G."/>
        </authorList>
    </citation>
    <scope>NUCLEOTIDE SEQUENCE [LARGE SCALE GENOMIC DNA]</scope>
    <source>
        <strain evidence="1 2">LL02</strain>
    </source>
</reference>
<name>A0A0J7XYP1_9SPHN</name>
<protein>
    <submittedName>
        <fullName evidence="1">Uncharacterized protein</fullName>
    </submittedName>
</protein>
<dbReference type="Proteomes" id="UP000052268">
    <property type="component" value="Unassembled WGS sequence"/>
</dbReference>
<evidence type="ECO:0000313" key="1">
    <source>
        <dbReference type="EMBL" id="KMS56602.1"/>
    </source>
</evidence>